<evidence type="ECO:0000256" key="2">
    <source>
        <dbReference type="ARBA" id="ARBA00022490"/>
    </source>
</evidence>
<comment type="subcellular location">
    <subcellularLocation>
        <location evidence="1">Cytoplasm</location>
    </subcellularLocation>
</comment>
<dbReference type="EMBL" id="JAQMWT010000679">
    <property type="protein sequence ID" value="KAJ8598299.1"/>
    <property type="molecule type" value="Genomic_DNA"/>
</dbReference>
<gene>
    <name evidence="6" type="ORF">CTAYLR_006009</name>
</gene>
<evidence type="ECO:0000256" key="1">
    <source>
        <dbReference type="ARBA" id="ARBA00004496"/>
    </source>
</evidence>
<accession>A0AAD7U5U0</accession>
<keyword evidence="2" id="KW-0963">Cytoplasm</keyword>
<feature type="signal peptide" evidence="4">
    <location>
        <begin position="1"/>
        <end position="19"/>
    </location>
</feature>
<sequence length="246" mass="26445">MWTKLSSTSFVVLIIGACARSSSMADLELEIKNAYVDRNLVTRREVVVAGERVEYLEAGEGRPVVFCHGAAFSMRTWQYVGVLDALASRGFRAIAINLPGYGASSRTIGDKRGREGFLASFTASISLPSPFVVVAASMGGSYGLPFVMRTSVAGYVTVAGMLGALGSQRLDDVPVLAIYGSEDARLSSDERLIKSSFGTSELVVMENAPHPCYLRDAVAAEQFTRLILDFVGATHTEGTKVRAKWS</sequence>
<reference evidence="6" key="1">
    <citation type="submission" date="2023-01" db="EMBL/GenBank/DDBJ databases">
        <title>Metagenome sequencing of chrysophaentin producing Chrysophaeum taylorii.</title>
        <authorList>
            <person name="Davison J."/>
            <person name="Bewley C."/>
        </authorList>
    </citation>
    <scope>NUCLEOTIDE SEQUENCE</scope>
    <source>
        <strain evidence="6">NIES-1699</strain>
    </source>
</reference>
<evidence type="ECO:0000256" key="4">
    <source>
        <dbReference type="SAM" id="SignalP"/>
    </source>
</evidence>
<evidence type="ECO:0000259" key="5">
    <source>
        <dbReference type="Pfam" id="PF12697"/>
    </source>
</evidence>
<keyword evidence="7" id="KW-1185">Reference proteome</keyword>
<evidence type="ECO:0000313" key="7">
    <source>
        <dbReference type="Proteomes" id="UP001230188"/>
    </source>
</evidence>
<feature type="domain" description="AB hydrolase-1" evidence="5">
    <location>
        <begin position="64"/>
        <end position="179"/>
    </location>
</feature>
<dbReference type="Proteomes" id="UP001230188">
    <property type="component" value="Unassembled WGS sequence"/>
</dbReference>
<evidence type="ECO:0000256" key="3">
    <source>
        <dbReference type="ARBA" id="ARBA00037942"/>
    </source>
</evidence>
<dbReference type="AlphaFoldDB" id="A0AAD7U5U0"/>
<dbReference type="PANTHER" id="PTHR46197">
    <property type="entry name" value="PROTEIN ABHD14B-LIKE"/>
    <property type="match status" value="1"/>
</dbReference>
<dbReference type="InterPro" id="IPR029058">
    <property type="entry name" value="AB_hydrolase_fold"/>
</dbReference>
<dbReference type="PROSITE" id="PS51257">
    <property type="entry name" value="PROKAR_LIPOPROTEIN"/>
    <property type="match status" value="1"/>
</dbReference>
<dbReference type="InterPro" id="IPR000073">
    <property type="entry name" value="AB_hydrolase_1"/>
</dbReference>
<name>A0AAD7U5U0_9STRA</name>
<dbReference type="PANTHER" id="PTHR46197:SF3">
    <property type="entry name" value="AB HYDROLASE-1 DOMAIN-CONTAINING PROTEIN"/>
    <property type="match status" value="1"/>
</dbReference>
<dbReference type="SUPFAM" id="SSF53474">
    <property type="entry name" value="alpha/beta-Hydrolases"/>
    <property type="match status" value="1"/>
</dbReference>
<proteinExistence type="inferred from homology"/>
<comment type="caution">
    <text evidence="6">The sequence shown here is derived from an EMBL/GenBank/DDBJ whole genome shotgun (WGS) entry which is preliminary data.</text>
</comment>
<keyword evidence="4" id="KW-0732">Signal</keyword>
<protein>
    <recommendedName>
        <fullName evidence="5">AB hydrolase-1 domain-containing protein</fullName>
    </recommendedName>
</protein>
<comment type="similarity">
    <text evidence="3">Belongs to the AB hydrolase superfamily. ABHD14 family.</text>
</comment>
<feature type="chain" id="PRO_5042071360" description="AB hydrolase-1 domain-containing protein" evidence="4">
    <location>
        <begin position="20"/>
        <end position="246"/>
    </location>
</feature>
<dbReference type="GO" id="GO:0005737">
    <property type="term" value="C:cytoplasm"/>
    <property type="evidence" value="ECO:0007669"/>
    <property type="project" value="UniProtKB-SubCell"/>
</dbReference>
<dbReference type="Pfam" id="PF12697">
    <property type="entry name" value="Abhydrolase_6"/>
    <property type="match status" value="1"/>
</dbReference>
<evidence type="ECO:0000313" key="6">
    <source>
        <dbReference type="EMBL" id="KAJ8598299.1"/>
    </source>
</evidence>
<organism evidence="6 7">
    <name type="scientific">Chrysophaeum taylorii</name>
    <dbReference type="NCBI Taxonomy" id="2483200"/>
    <lineage>
        <taxon>Eukaryota</taxon>
        <taxon>Sar</taxon>
        <taxon>Stramenopiles</taxon>
        <taxon>Ochrophyta</taxon>
        <taxon>Pelagophyceae</taxon>
        <taxon>Pelagomonadales</taxon>
        <taxon>Pelagomonadaceae</taxon>
        <taxon>Chrysophaeum</taxon>
    </lineage>
</organism>
<dbReference type="Gene3D" id="3.40.50.1820">
    <property type="entry name" value="alpha/beta hydrolase"/>
    <property type="match status" value="1"/>
</dbReference>